<evidence type="ECO:0000256" key="2">
    <source>
        <dbReference type="ARBA" id="ARBA00022628"/>
    </source>
</evidence>
<reference evidence="6 7" key="1">
    <citation type="journal article" date="2020" name="Front. Microbiol.">
        <title>Single-cell genomics of novel Actinobacteria with the Wood-Ljungdahl pathway discovered in a serpentinizing system.</title>
        <authorList>
            <person name="Merino N."/>
            <person name="Kawai M."/>
            <person name="Boyd E.S."/>
            <person name="Colman D.R."/>
            <person name="McGlynn S.E."/>
            <person name="Nealson K.H."/>
            <person name="Kurokawa K."/>
            <person name="Hongoh Y."/>
        </authorList>
    </citation>
    <scope>NUCLEOTIDE SEQUENCE [LARGE SCALE GENOMIC DNA]</scope>
    <source>
        <strain evidence="6 7">S47</strain>
    </source>
</reference>
<evidence type="ECO:0000256" key="1">
    <source>
        <dbReference type="ARBA" id="ARBA00001922"/>
    </source>
</evidence>
<evidence type="ECO:0000313" key="7">
    <source>
        <dbReference type="Proteomes" id="UP000569018"/>
    </source>
</evidence>
<evidence type="ECO:0000259" key="5">
    <source>
        <dbReference type="Pfam" id="PF02867"/>
    </source>
</evidence>
<dbReference type="InterPro" id="IPR000788">
    <property type="entry name" value="RNR_lg_C"/>
</dbReference>
<dbReference type="Pfam" id="PF02867">
    <property type="entry name" value="Ribonuc_red_lgC"/>
    <property type="match status" value="1"/>
</dbReference>
<comment type="cofactor">
    <cofactor evidence="1">
        <name>adenosylcob(III)alamin</name>
        <dbReference type="ChEBI" id="CHEBI:18408"/>
    </cofactor>
</comment>
<dbReference type="PANTHER" id="PTHR43371:SF1">
    <property type="entry name" value="RIBONUCLEOSIDE-DIPHOSPHATE REDUCTASE"/>
    <property type="match status" value="1"/>
</dbReference>
<evidence type="ECO:0000256" key="4">
    <source>
        <dbReference type="ARBA" id="ARBA00023285"/>
    </source>
</evidence>
<dbReference type="InterPro" id="IPR050862">
    <property type="entry name" value="RdRp_reductase_class-2"/>
</dbReference>
<evidence type="ECO:0000256" key="3">
    <source>
        <dbReference type="ARBA" id="ARBA00023002"/>
    </source>
</evidence>
<dbReference type="Proteomes" id="UP000569018">
    <property type="component" value="Unassembled WGS sequence"/>
</dbReference>
<keyword evidence="4" id="KW-0170">Cobalt</keyword>
<accession>A0A6V8Q771</accession>
<dbReference type="EMBL" id="BLSD01000329">
    <property type="protein sequence ID" value="GFP40588.1"/>
    <property type="molecule type" value="Genomic_DNA"/>
</dbReference>
<dbReference type="SUPFAM" id="SSF51998">
    <property type="entry name" value="PFL-like glycyl radical enzymes"/>
    <property type="match status" value="1"/>
</dbReference>
<keyword evidence="3" id="KW-0560">Oxidoreductase</keyword>
<feature type="non-terminal residue" evidence="6">
    <location>
        <position position="1"/>
    </location>
</feature>
<organism evidence="6 7">
    <name type="scientific">Candidatus Hakubella thermalkaliphila</name>
    <dbReference type="NCBI Taxonomy" id="2754717"/>
    <lineage>
        <taxon>Bacteria</taxon>
        <taxon>Bacillati</taxon>
        <taxon>Actinomycetota</taxon>
        <taxon>Actinomycetota incertae sedis</taxon>
        <taxon>Candidatus Hakubellales</taxon>
        <taxon>Candidatus Hakubellaceae</taxon>
        <taxon>Candidatus Hakubella</taxon>
    </lineage>
</organism>
<protein>
    <submittedName>
        <fullName evidence="6">Ribonucleoside-diphosphate reductase alpha chain</fullName>
    </submittedName>
</protein>
<dbReference type="GO" id="GO:0031419">
    <property type="term" value="F:cobalamin binding"/>
    <property type="evidence" value="ECO:0007669"/>
    <property type="project" value="UniProtKB-KW"/>
</dbReference>
<dbReference type="PANTHER" id="PTHR43371">
    <property type="entry name" value="VITAMIN B12-DEPENDENT RIBONUCLEOTIDE REDUCTASE"/>
    <property type="match status" value="1"/>
</dbReference>
<feature type="domain" description="Ribonucleotide reductase large subunit C-terminal" evidence="5">
    <location>
        <begin position="2"/>
        <end position="50"/>
    </location>
</feature>
<proteinExistence type="predicted"/>
<keyword evidence="2" id="KW-0846">Cobalamin</keyword>
<gene>
    <name evidence="6" type="ORF">HKBW3S47_02285</name>
</gene>
<dbReference type="AlphaFoldDB" id="A0A6V8Q771"/>
<evidence type="ECO:0000313" key="6">
    <source>
        <dbReference type="EMBL" id="GFP40588.1"/>
    </source>
</evidence>
<sequence length="95" mass="10696">WHVRIQAAFQRHTDNAVSKTINFHHQATVEDVKNAYLLAYHLRCKGITVYRDGSREVQVLYKGMNGKTDKDNEVVEEALVRVSATYAGGCGQCDV</sequence>
<dbReference type="GO" id="GO:0004748">
    <property type="term" value="F:ribonucleoside-diphosphate reductase activity, thioredoxin disulfide as acceptor"/>
    <property type="evidence" value="ECO:0007669"/>
    <property type="project" value="TreeGrafter"/>
</dbReference>
<name>A0A6V8Q771_9ACTN</name>
<comment type="caution">
    <text evidence="6">The sequence shown here is derived from an EMBL/GenBank/DDBJ whole genome shotgun (WGS) entry which is preliminary data.</text>
</comment>
<dbReference type="Gene3D" id="3.20.70.20">
    <property type="match status" value="1"/>
</dbReference>